<dbReference type="OrthoDB" id="5298483at2"/>
<gene>
    <name evidence="2" type="ORF">AWB82_00005</name>
</gene>
<dbReference type="NCBIfam" id="NF041043">
    <property type="entry name" value="BPSS1780_fam"/>
    <property type="match status" value="1"/>
</dbReference>
<name>A0A157Z0J2_9BURK</name>
<comment type="caution">
    <text evidence="2">The sequence shown here is derived from an EMBL/GenBank/DDBJ whole genome shotgun (WGS) entry which is preliminary data.</text>
</comment>
<keyword evidence="1" id="KW-1133">Transmembrane helix</keyword>
<feature type="transmembrane region" description="Helical" evidence="1">
    <location>
        <begin position="52"/>
        <end position="69"/>
    </location>
</feature>
<reference evidence="2" key="1">
    <citation type="submission" date="2016-01" db="EMBL/GenBank/DDBJ databases">
        <authorList>
            <person name="Peeters C."/>
        </authorList>
    </citation>
    <scope>NUCLEOTIDE SEQUENCE [LARGE SCALE GENOMIC DNA]</scope>
    <source>
        <strain evidence="2">LMG 29325</strain>
    </source>
</reference>
<feature type="transmembrane region" description="Helical" evidence="1">
    <location>
        <begin position="27"/>
        <end position="46"/>
    </location>
</feature>
<keyword evidence="1" id="KW-0472">Membrane</keyword>
<dbReference type="AlphaFoldDB" id="A0A157Z0J2"/>
<protein>
    <submittedName>
        <fullName evidence="2">Membrane protein</fullName>
    </submittedName>
</protein>
<dbReference type="InterPro" id="IPR047798">
    <property type="entry name" value="BPSS1780-like"/>
</dbReference>
<dbReference type="EMBL" id="FCOJ02000001">
    <property type="protein sequence ID" value="SAK38953.1"/>
    <property type="molecule type" value="Genomic_DNA"/>
</dbReference>
<evidence type="ECO:0000313" key="3">
    <source>
        <dbReference type="Proteomes" id="UP000054596"/>
    </source>
</evidence>
<keyword evidence="1" id="KW-0812">Transmembrane</keyword>
<feature type="transmembrane region" description="Helical" evidence="1">
    <location>
        <begin position="147"/>
        <end position="172"/>
    </location>
</feature>
<keyword evidence="3" id="KW-1185">Reference proteome</keyword>
<evidence type="ECO:0000313" key="2">
    <source>
        <dbReference type="EMBL" id="SAK38953.1"/>
    </source>
</evidence>
<evidence type="ECO:0000256" key="1">
    <source>
        <dbReference type="SAM" id="Phobius"/>
    </source>
</evidence>
<dbReference type="STRING" id="1777143.AWB82_00005"/>
<organism evidence="2 3">
    <name type="scientific">Caballeronia glebae</name>
    <dbReference type="NCBI Taxonomy" id="1777143"/>
    <lineage>
        <taxon>Bacteria</taxon>
        <taxon>Pseudomonadati</taxon>
        <taxon>Pseudomonadota</taxon>
        <taxon>Betaproteobacteria</taxon>
        <taxon>Burkholderiales</taxon>
        <taxon>Burkholderiaceae</taxon>
        <taxon>Caballeronia</taxon>
    </lineage>
</organism>
<feature type="transmembrane region" description="Helical" evidence="1">
    <location>
        <begin position="98"/>
        <end position="119"/>
    </location>
</feature>
<dbReference type="Proteomes" id="UP000054596">
    <property type="component" value="Unassembled WGS sequence"/>
</dbReference>
<accession>A0A157Z0J2</accession>
<proteinExistence type="predicted"/>
<feature type="transmembrane region" description="Helical" evidence="1">
    <location>
        <begin position="193"/>
        <end position="220"/>
    </location>
</feature>
<dbReference type="RefSeq" id="WP_086964590.1">
    <property type="nucleotide sequence ID" value="NZ_FCOJ02000001.1"/>
</dbReference>
<sequence length="273" mass="29408">MQLIEVPAKTGYVWFRQGIWLFRRNPFAFLTVFFAYLFVMTLISRVPLVGPLLPLLFIPGIAVGFMAACRNTIAGKPVWPTVLVDGFRSYGSVVARRLLALGALYIVAMMLIFAASALVDGGTLLNIMMGDGPAGDPETVAASFSPLAVLVAMACYLPVAMLFWFAPVLVAWHDVPPAKALFFSLVSCWRNRGAFIFYGVLWIAIALAVSFGLTALMQALGAGQEVALAVLMPASIIVTTALYCSFYATYRGCFGVQSPDTPDIPDVTDTPSA</sequence>
<feature type="transmembrane region" description="Helical" evidence="1">
    <location>
        <begin position="226"/>
        <end position="248"/>
    </location>
</feature>